<dbReference type="GO" id="GO:0016020">
    <property type="term" value="C:membrane"/>
    <property type="evidence" value="ECO:0007669"/>
    <property type="project" value="UniProtKB-SubCell"/>
</dbReference>
<dbReference type="Proteomes" id="UP001497525">
    <property type="component" value="Unassembled WGS sequence"/>
</dbReference>
<organism evidence="9 10">
    <name type="scientific">Calicophoron daubneyi</name>
    <name type="common">Rumen fluke</name>
    <name type="synonym">Paramphistomum daubneyi</name>
    <dbReference type="NCBI Taxonomy" id="300641"/>
    <lineage>
        <taxon>Eukaryota</taxon>
        <taxon>Metazoa</taxon>
        <taxon>Spiralia</taxon>
        <taxon>Lophotrochozoa</taxon>
        <taxon>Platyhelminthes</taxon>
        <taxon>Trematoda</taxon>
        <taxon>Digenea</taxon>
        <taxon>Plagiorchiida</taxon>
        <taxon>Pronocephalata</taxon>
        <taxon>Paramphistomoidea</taxon>
        <taxon>Paramphistomidae</taxon>
        <taxon>Calicophoron</taxon>
    </lineage>
</organism>
<feature type="signal peptide" evidence="7">
    <location>
        <begin position="1"/>
        <end position="19"/>
    </location>
</feature>
<reference evidence="9" key="1">
    <citation type="submission" date="2024-06" db="EMBL/GenBank/DDBJ databases">
        <authorList>
            <person name="Liu X."/>
            <person name="Lenzi L."/>
            <person name="Haldenby T S."/>
            <person name="Uol C."/>
        </authorList>
    </citation>
    <scope>NUCLEOTIDE SEQUENCE</scope>
</reference>
<evidence type="ECO:0000256" key="1">
    <source>
        <dbReference type="ARBA" id="ARBA00004167"/>
    </source>
</evidence>
<feature type="transmembrane region" description="Helical" evidence="6">
    <location>
        <begin position="677"/>
        <end position="699"/>
    </location>
</feature>
<feature type="domain" description="Neurofascin/L1/NrCAM C-terminal" evidence="8">
    <location>
        <begin position="700"/>
        <end position="786"/>
    </location>
</feature>
<evidence type="ECO:0000256" key="5">
    <source>
        <dbReference type="SAM" id="MobiDB-lite"/>
    </source>
</evidence>
<evidence type="ECO:0000256" key="2">
    <source>
        <dbReference type="ARBA" id="ARBA00022692"/>
    </source>
</evidence>
<dbReference type="EMBL" id="CAXLJL010000401">
    <property type="protein sequence ID" value="CAL5137512.1"/>
    <property type="molecule type" value="Genomic_DNA"/>
</dbReference>
<protein>
    <recommendedName>
        <fullName evidence="8">Neurofascin/L1/NrCAM C-terminal domain-containing protein</fullName>
    </recommendedName>
</protein>
<evidence type="ECO:0000313" key="10">
    <source>
        <dbReference type="Proteomes" id="UP001497525"/>
    </source>
</evidence>
<dbReference type="AlphaFoldDB" id="A0AAV2TQ60"/>
<evidence type="ECO:0000256" key="7">
    <source>
        <dbReference type="SAM" id="SignalP"/>
    </source>
</evidence>
<dbReference type="InterPro" id="IPR036179">
    <property type="entry name" value="Ig-like_dom_sf"/>
</dbReference>
<comment type="subcellular location">
    <subcellularLocation>
        <location evidence="1">Membrane</location>
        <topology evidence="1">Single-pass membrane protein</topology>
    </subcellularLocation>
</comment>
<name>A0AAV2TQ60_CALDB</name>
<feature type="compositionally biased region" description="Acidic residues" evidence="5">
    <location>
        <begin position="751"/>
        <end position="767"/>
    </location>
</feature>
<keyword evidence="4 6" id="KW-0472">Membrane</keyword>
<accession>A0AAV2TQ60</accession>
<keyword evidence="3 6" id="KW-1133">Transmembrane helix</keyword>
<gene>
    <name evidence="9" type="ORF">CDAUBV1_LOCUS11815</name>
</gene>
<dbReference type="Pfam" id="PF13882">
    <property type="entry name" value="Bravo_FIGEY"/>
    <property type="match status" value="1"/>
</dbReference>
<sequence length="807" mass="91415">MGQLFVLIVLVYLFDAATCKNQFLRFVPIHRPGIRQYYYESPGSSSPIEVDATSPQQIRIRIVDYINHNPQIKIYCRVSELDPDAELLSAYLCQTLSLKGTERCIDPKDRNPVFDNIEFSATGNRSQGYLFTSEFPVGKTKLDGFYFCKFRNKRGEIQSNFIEIQDVYFYQKAMSARALQSPKILPELSPNSFPLQLDCGPPSGTEGLPDWSDDNFPSPFRWSFCEVLWGVKDPLYECIRVVREDPISVRHYFENSILPNGTLILYGRTSASWKNMGLVCWSHLNSRSVYASYFGGNDSYTGPIMYTANVAYSDHFVRPISPTHQSITLRKGPQNGARLLAVYRANPQSVKATWSKDGNPIPSVFPEPKYFMLTFPKTIQSDYAGTYLLTVEDGFHRAEFRYDVKVVGPPEVLKPPPPLLLVIARSNATFECKIDGFTSIRLEINGIEVLNQGYRRTELTDHYPYLKDVRIHPLDIRGVHIRYLATDLVFNQGSSFGPTHTVSIVGENPYGRARVSTFVNVLPQPKVTKPPANSACVEGCFSNDEHVFNCEFDLSPYNMAYVRQTWDLNGSDVSTLRIHDDYRAKYLKLEGTRLIVQPVTEPQHVDLFSDILLTCRLRVFYPSVLEEAASDAGELAFLDPKYIVYDTRADPTMQSSLSAPMKLSRVVQQANSANMSWIAAVIIAIVIIIIIGSLTACIIMRTRGETYLLDREERLMGNDPEKELREKEVFRTYERAEEPPLRGSRCSLNDDSAEIGSDADGELDDYNLDPGKFNEEGSFIDQYTTDTHYKGTASRLPTLNRSYDPQA</sequence>
<dbReference type="SUPFAM" id="SSF48726">
    <property type="entry name" value="Immunoglobulin"/>
    <property type="match status" value="1"/>
</dbReference>
<dbReference type="InterPro" id="IPR026966">
    <property type="entry name" value="Neurofascin/L1/NrCAM_C"/>
</dbReference>
<evidence type="ECO:0000313" key="9">
    <source>
        <dbReference type="EMBL" id="CAL5137512.1"/>
    </source>
</evidence>
<evidence type="ECO:0000256" key="4">
    <source>
        <dbReference type="ARBA" id="ARBA00023136"/>
    </source>
</evidence>
<evidence type="ECO:0000256" key="3">
    <source>
        <dbReference type="ARBA" id="ARBA00022989"/>
    </source>
</evidence>
<keyword evidence="7" id="KW-0732">Signal</keyword>
<keyword evidence="2 6" id="KW-0812">Transmembrane</keyword>
<evidence type="ECO:0000256" key="6">
    <source>
        <dbReference type="SAM" id="Phobius"/>
    </source>
</evidence>
<evidence type="ECO:0000259" key="8">
    <source>
        <dbReference type="Pfam" id="PF13882"/>
    </source>
</evidence>
<proteinExistence type="predicted"/>
<comment type="caution">
    <text evidence="9">The sequence shown here is derived from an EMBL/GenBank/DDBJ whole genome shotgun (WGS) entry which is preliminary data.</text>
</comment>
<feature type="region of interest" description="Disordered" evidence="5">
    <location>
        <begin position="740"/>
        <end position="768"/>
    </location>
</feature>
<feature type="chain" id="PRO_5043785872" description="Neurofascin/L1/NrCAM C-terminal domain-containing protein" evidence="7">
    <location>
        <begin position="20"/>
        <end position="807"/>
    </location>
</feature>